<dbReference type="SUPFAM" id="SSF57783">
    <property type="entry name" value="Zinc beta-ribbon"/>
    <property type="match status" value="1"/>
</dbReference>
<name>A0A830HKJ2_9CHLO</name>
<keyword evidence="6 11" id="KW-0863">Zinc-finger</keyword>
<dbReference type="PANTHER" id="PTHR20934">
    <property type="entry name" value="TRANSCRIPTION ELONGATION FACTOR 1 HOMOLOG"/>
    <property type="match status" value="1"/>
</dbReference>
<keyword evidence="10 12" id="KW-0539">Nucleus</keyword>
<comment type="caution">
    <text evidence="14">The sequence shown here is derived from an EMBL/GenBank/DDBJ whole genome shotgun (WGS) entry which is preliminary data.</text>
</comment>
<evidence type="ECO:0000313" key="14">
    <source>
        <dbReference type="EMBL" id="GHP06330.1"/>
    </source>
</evidence>
<reference evidence="14" key="1">
    <citation type="submission" date="2020-10" db="EMBL/GenBank/DDBJ databases">
        <title>Unveiling of a novel bifunctional photoreceptor, Dualchrome1, isolated from a cosmopolitan green alga.</title>
        <authorList>
            <person name="Suzuki S."/>
            <person name="Kawachi M."/>
        </authorList>
    </citation>
    <scope>NUCLEOTIDE SEQUENCE</scope>
    <source>
        <strain evidence="14">NIES 2893</strain>
    </source>
</reference>
<organism evidence="14 15">
    <name type="scientific">Pycnococcus provasolii</name>
    <dbReference type="NCBI Taxonomy" id="41880"/>
    <lineage>
        <taxon>Eukaryota</taxon>
        <taxon>Viridiplantae</taxon>
        <taxon>Chlorophyta</taxon>
        <taxon>Pseudoscourfieldiophyceae</taxon>
        <taxon>Pseudoscourfieldiales</taxon>
        <taxon>Pycnococcaceae</taxon>
        <taxon>Pycnococcus</taxon>
    </lineage>
</organism>
<proteinExistence type="inferred from homology"/>
<dbReference type="InterPro" id="IPR007808">
    <property type="entry name" value="Elf1"/>
</dbReference>
<evidence type="ECO:0000313" key="15">
    <source>
        <dbReference type="Proteomes" id="UP000660262"/>
    </source>
</evidence>
<evidence type="ECO:0000256" key="9">
    <source>
        <dbReference type="ARBA" id="ARBA00023163"/>
    </source>
</evidence>
<comment type="subcellular location">
    <subcellularLocation>
        <location evidence="2 12">Nucleus</location>
    </subcellularLocation>
</comment>
<dbReference type="GO" id="GO:0000993">
    <property type="term" value="F:RNA polymerase II complex binding"/>
    <property type="evidence" value="ECO:0007669"/>
    <property type="project" value="TreeGrafter"/>
</dbReference>
<evidence type="ECO:0000256" key="10">
    <source>
        <dbReference type="ARBA" id="ARBA00023242"/>
    </source>
</evidence>
<keyword evidence="7 12" id="KW-0862">Zinc</keyword>
<evidence type="ECO:0000256" key="12">
    <source>
        <dbReference type="RuleBase" id="RU364033"/>
    </source>
</evidence>
<sequence length="82" mass="9016">MGKRKTSKAPPKKPRPKLSTTFNCPFCNHEKSVVAKMDLEKGLGIVECGRCGKSHVGRITPLSDPIDLYSEWIDACEEVNAA</sequence>
<keyword evidence="8 12" id="KW-0805">Transcription regulation</keyword>
<keyword evidence="15" id="KW-1185">Reference proteome</keyword>
<dbReference type="PROSITE" id="PS51501">
    <property type="entry name" value="ZF_DNL"/>
    <property type="match status" value="1"/>
</dbReference>
<dbReference type="Proteomes" id="UP000660262">
    <property type="component" value="Unassembled WGS sequence"/>
</dbReference>
<dbReference type="InterPro" id="IPR038567">
    <property type="entry name" value="T_Elf1_sf"/>
</dbReference>
<evidence type="ECO:0000256" key="6">
    <source>
        <dbReference type="ARBA" id="ARBA00022771"/>
    </source>
</evidence>
<evidence type="ECO:0000256" key="1">
    <source>
        <dbReference type="ARBA" id="ARBA00003357"/>
    </source>
</evidence>
<protein>
    <recommendedName>
        <fullName evidence="4 12">Transcription elongation factor 1 homolog</fullName>
    </recommendedName>
</protein>
<evidence type="ECO:0000256" key="11">
    <source>
        <dbReference type="PROSITE-ProRule" id="PRU00834"/>
    </source>
</evidence>
<dbReference type="GO" id="GO:0006368">
    <property type="term" value="P:transcription elongation by RNA polymerase II"/>
    <property type="evidence" value="ECO:0007669"/>
    <property type="project" value="TreeGrafter"/>
</dbReference>
<dbReference type="Gene3D" id="2.20.25.190">
    <property type="match status" value="1"/>
</dbReference>
<dbReference type="InterPro" id="IPR007853">
    <property type="entry name" value="Znf_DNL-typ"/>
</dbReference>
<evidence type="ECO:0000256" key="8">
    <source>
        <dbReference type="ARBA" id="ARBA00023015"/>
    </source>
</evidence>
<dbReference type="EMBL" id="BNJQ01000012">
    <property type="protein sequence ID" value="GHP06330.1"/>
    <property type="molecule type" value="Genomic_DNA"/>
</dbReference>
<dbReference type="Pfam" id="PF05129">
    <property type="entry name" value="Zn_ribbon_Elf1"/>
    <property type="match status" value="1"/>
</dbReference>
<dbReference type="AlphaFoldDB" id="A0A830HKJ2"/>
<evidence type="ECO:0000256" key="4">
    <source>
        <dbReference type="ARBA" id="ARBA00014973"/>
    </source>
</evidence>
<dbReference type="PANTHER" id="PTHR20934:SF0">
    <property type="entry name" value="TRANSCRIPTION ELONGATION FACTOR 1 HOMOLOG"/>
    <property type="match status" value="1"/>
</dbReference>
<dbReference type="FunFam" id="2.20.25.190:FF:000001">
    <property type="entry name" value="Transcription elongation factor 1 homolog"/>
    <property type="match status" value="1"/>
</dbReference>
<comment type="similarity">
    <text evidence="3 12">Belongs to the ELOF1 family.</text>
</comment>
<evidence type="ECO:0000259" key="13">
    <source>
        <dbReference type="PROSITE" id="PS51501"/>
    </source>
</evidence>
<dbReference type="GO" id="GO:0008270">
    <property type="term" value="F:zinc ion binding"/>
    <property type="evidence" value="ECO:0007669"/>
    <property type="project" value="UniProtKB-KW"/>
</dbReference>
<dbReference type="OrthoDB" id="445983at2759"/>
<keyword evidence="5 12" id="KW-0479">Metal-binding</keyword>
<accession>A0A830HKJ2</accession>
<dbReference type="GO" id="GO:0008023">
    <property type="term" value="C:transcription elongation factor complex"/>
    <property type="evidence" value="ECO:0007669"/>
    <property type="project" value="TreeGrafter"/>
</dbReference>
<gene>
    <name evidence="14" type="ORF">PPROV_000507700</name>
</gene>
<evidence type="ECO:0000256" key="2">
    <source>
        <dbReference type="ARBA" id="ARBA00004123"/>
    </source>
</evidence>
<evidence type="ECO:0000256" key="3">
    <source>
        <dbReference type="ARBA" id="ARBA00009730"/>
    </source>
</evidence>
<comment type="function">
    <text evidence="1 12">Transcription elongation factor implicated in the maintenance of proper chromatin structure in actively transcribed regions.</text>
</comment>
<evidence type="ECO:0000256" key="5">
    <source>
        <dbReference type="ARBA" id="ARBA00022723"/>
    </source>
</evidence>
<keyword evidence="9 12" id="KW-0804">Transcription</keyword>
<evidence type="ECO:0000256" key="7">
    <source>
        <dbReference type="ARBA" id="ARBA00022833"/>
    </source>
</evidence>
<feature type="domain" description="DNL-type" evidence="13">
    <location>
        <begin position="13"/>
        <end position="82"/>
    </location>
</feature>